<gene>
    <name evidence="2" type="ORF">GCM10007938_40150</name>
</gene>
<evidence type="ECO:0000313" key="3">
    <source>
        <dbReference type="Proteomes" id="UP001157138"/>
    </source>
</evidence>
<reference evidence="3" key="1">
    <citation type="journal article" date="2019" name="Int. J. Syst. Evol. Microbiol.">
        <title>The Global Catalogue of Microorganisms (GCM) 10K type strain sequencing project: providing services to taxonomists for standard genome sequencing and annotation.</title>
        <authorList>
            <consortium name="The Broad Institute Genomics Platform"/>
            <consortium name="The Broad Institute Genome Sequencing Center for Infectious Disease"/>
            <person name="Wu L."/>
            <person name="Ma J."/>
        </authorList>
    </citation>
    <scope>NUCLEOTIDE SEQUENCE [LARGE SCALE GENOMIC DNA]</scope>
    <source>
        <strain evidence="3">NBRC 108723</strain>
    </source>
</reference>
<name>A0ABQ6F697_9VIBR</name>
<dbReference type="Proteomes" id="UP001157138">
    <property type="component" value="Unassembled WGS sequence"/>
</dbReference>
<evidence type="ECO:0000313" key="2">
    <source>
        <dbReference type="EMBL" id="GLT20232.1"/>
    </source>
</evidence>
<feature type="region of interest" description="Disordered" evidence="1">
    <location>
        <begin position="200"/>
        <end position="223"/>
    </location>
</feature>
<protein>
    <submittedName>
        <fullName evidence="2">Uncharacterized protein</fullName>
    </submittedName>
</protein>
<evidence type="ECO:0000256" key="1">
    <source>
        <dbReference type="SAM" id="MobiDB-lite"/>
    </source>
</evidence>
<keyword evidence="3" id="KW-1185">Reference proteome</keyword>
<comment type="caution">
    <text evidence="2">The sequence shown here is derived from an EMBL/GenBank/DDBJ whole genome shotgun (WGS) entry which is preliminary data.</text>
</comment>
<accession>A0ABQ6F697</accession>
<sequence length="395" mass="42977">MKPSQMVVGVLLLSGCAHEPPPVTPIPISMPPSNLRVAPELTDKPVVQTSRYTLANPASGAALVDILNVPVEVRIPKVGPMNIGDGLNFLLNGSGMALRTPTSYGEAQRYRQPLPLAHTNMGTMPLREALQVIGGEAFELEEDVVKREVGLRLKAGYHWDAPTPTQAVTVSQFDSVQRPASLGALGAASSGESLIDTLYGQSARKDTKGKSSTKPSKAKKPKTVFKLAKGERYREAVMRWARQDGYKQVALAQDPAFLQALDALSPQSWTVTGSLAQSVARLSAEVSELRTLSVDQRPSLKLAGFHPWSNQRTTTTVVEGTSLKDATHRLVKDYGWQWDDAHSWQADDLPFTGAYPIVTPKYDITQALAVVLAQYPLKAQKLDATQTIYIREANQ</sequence>
<proteinExistence type="predicted"/>
<organism evidence="2 3">
    <name type="scientific">Vibrio zhanjiangensis</name>
    <dbReference type="NCBI Taxonomy" id="1046128"/>
    <lineage>
        <taxon>Bacteria</taxon>
        <taxon>Pseudomonadati</taxon>
        <taxon>Pseudomonadota</taxon>
        <taxon>Gammaproteobacteria</taxon>
        <taxon>Vibrionales</taxon>
        <taxon>Vibrionaceae</taxon>
        <taxon>Vibrio</taxon>
    </lineage>
</organism>
<dbReference type="EMBL" id="BSPW01000096">
    <property type="protein sequence ID" value="GLT20232.1"/>
    <property type="molecule type" value="Genomic_DNA"/>
</dbReference>
<dbReference type="PROSITE" id="PS51257">
    <property type="entry name" value="PROKAR_LIPOPROTEIN"/>
    <property type="match status" value="1"/>
</dbReference>
<dbReference type="NCBIfam" id="TIGR03748">
    <property type="entry name" value="conj_PilL"/>
    <property type="match status" value="1"/>
</dbReference>
<dbReference type="InterPro" id="IPR022260">
    <property type="entry name" value="Integr_conj_element_PilL"/>
</dbReference>
<dbReference type="RefSeq" id="WP_284194053.1">
    <property type="nucleotide sequence ID" value="NZ_BSPW01000096.1"/>
</dbReference>